<name>A0ABV6VVH0_9ACTN</name>
<evidence type="ECO:0000313" key="1">
    <source>
        <dbReference type="EMBL" id="MFC1417769.1"/>
    </source>
</evidence>
<organism evidence="1 2">
    <name type="scientific">Streptacidiphilus cavernicola</name>
    <dbReference type="NCBI Taxonomy" id="3342716"/>
    <lineage>
        <taxon>Bacteria</taxon>
        <taxon>Bacillati</taxon>
        <taxon>Actinomycetota</taxon>
        <taxon>Actinomycetes</taxon>
        <taxon>Kitasatosporales</taxon>
        <taxon>Streptomycetaceae</taxon>
        <taxon>Streptacidiphilus</taxon>
    </lineage>
</organism>
<dbReference type="EMBL" id="JBHFAB010000009">
    <property type="protein sequence ID" value="MFC1417769.1"/>
    <property type="molecule type" value="Genomic_DNA"/>
</dbReference>
<reference evidence="1 2" key="1">
    <citation type="submission" date="2024-09" db="EMBL/GenBank/DDBJ databases">
        <authorList>
            <person name="Lee S.D."/>
        </authorList>
    </citation>
    <scope>NUCLEOTIDE SEQUENCE [LARGE SCALE GENOMIC DNA]</scope>
    <source>
        <strain evidence="1 2">N8-3</strain>
    </source>
</reference>
<sequence>MIRRSFHLDHAGHSVTVDLLGGHTVEAELLVDGKELAVRHERGTESLLLTGELPDDPPQPFTVRVEHARRGARHAACVLVLAGRELPMPERTAA</sequence>
<keyword evidence="2" id="KW-1185">Reference proteome</keyword>
<gene>
    <name evidence="1" type="ORF">ACEZDE_14095</name>
</gene>
<protein>
    <submittedName>
        <fullName evidence="1">Uncharacterized protein</fullName>
    </submittedName>
</protein>
<accession>A0ABV6VVH0</accession>
<proteinExistence type="predicted"/>
<comment type="caution">
    <text evidence="1">The sequence shown here is derived from an EMBL/GenBank/DDBJ whole genome shotgun (WGS) entry which is preliminary data.</text>
</comment>
<evidence type="ECO:0000313" key="2">
    <source>
        <dbReference type="Proteomes" id="UP001592531"/>
    </source>
</evidence>
<dbReference type="Proteomes" id="UP001592531">
    <property type="component" value="Unassembled WGS sequence"/>
</dbReference>
<dbReference type="RefSeq" id="WP_380536167.1">
    <property type="nucleotide sequence ID" value="NZ_JBHFAB010000009.1"/>
</dbReference>